<keyword evidence="4 9" id="KW-0863">Zinc-finger</keyword>
<dbReference type="InterPro" id="IPR039164">
    <property type="entry name" value="UBR1-like"/>
</dbReference>
<keyword evidence="5 9" id="KW-0833">Ubl conjugation pathway</keyword>
<reference evidence="12 13" key="1">
    <citation type="submission" date="2022-12" db="EMBL/GenBank/DDBJ databases">
        <title>Chromosome-level genome of Tegillarca granosa.</title>
        <authorList>
            <person name="Kim J."/>
        </authorList>
    </citation>
    <scope>NUCLEOTIDE SEQUENCE [LARGE SCALE GENOMIC DNA]</scope>
    <source>
        <strain evidence="12">Teg-2019</strain>
        <tissue evidence="12">Adductor muscle</tissue>
    </source>
</reference>
<comment type="pathway">
    <text evidence="9">Protein modification; protein ubiquitination.</text>
</comment>
<comment type="catalytic activity">
    <reaction evidence="1 9">
        <text>S-ubiquitinyl-[E2 ubiquitin-conjugating enzyme]-L-cysteine + [acceptor protein]-L-lysine = [E2 ubiquitin-conjugating enzyme]-L-cysteine + N(6)-ubiquitinyl-[acceptor protein]-L-lysine.</text>
        <dbReference type="EC" id="2.3.2.27"/>
    </reaction>
</comment>
<evidence type="ECO:0000256" key="3">
    <source>
        <dbReference type="ARBA" id="ARBA00022723"/>
    </source>
</evidence>
<evidence type="ECO:0000256" key="8">
    <source>
        <dbReference type="PROSITE-ProRule" id="PRU00508"/>
    </source>
</evidence>
<evidence type="ECO:0000256" key="10">
    <source>
        <dbReference type="SAM" id="MobiDB-lite"/>
    </source>
</evidence>
<evidence type="ECO:0000256" key="5">
    <source>
        <dbReference type="ARBA" id="ARBA00022786"/>
    </source>
</evidence>
<comment type="function">
    <text evidence="9">Ubiquitin ligase protein which is a component of the N-end rule pathway. Recognizes and binds to proteins bearing specific N-terminal residues that are destabilizing according to the N-end rule, leading to their ubiquitination and subsequent degradation.</text>
</comment>
<protein>
    <recommendedName>
        <fullName evidence="9">E3 ubiquitin-protein ligase</fullName>
        <ecNumber evidence="9">2.3.2.27</ecNumber>
    </recommendedName>
</protein>
<feature type="region of interest" description="Disordered" evidence="10">
    <location>
        <begin position="680"/>
        <end position="700"/>
    </location>
</feature>
<accession>A0ABQ9FCA1</accession>
<proteinExistence type="inferred from homology"/>
<gene>
    <name evidence="12" type="ORF">KUTeg_008043</name>
</gene>
<feature type="domain" description="UBR-type" evidence="11">
    <location>
        <begin position="83"/>
        <end position="154"/>
    </location>
</feature>
<keyword evidence="3 9" id="KW-0479">Metal-binding</keyword>
<evidence type="ECO:0000256" key="4">
    <source>
        <dbReference type="ARBA" id="ARBA00022771"/>
    </source>
</evidence>
<evidence type="ECO:0000313" key="13">
    <source>
        <dbReference type="Proteomes" id="UP001217089"/>
    </source>
</evidence>
<dbReference type="InterPro" id="IPR044046">
    <property type="entry name" value="E3_ligase_UBR-like_C"/>
</dbReference>
<evidence type="ECO:0000259" key="11">
    <source>
        <dbReference type="PROSITE" id="PS51157"/>
    </source>
</evidence>
<dbReference type="EC" id="2.3.2.27" evidence="9"/>
<evidence type="ECO:0000256" key="9">
    <source>
        <dbReference type="RuleBase" id="RU366018"/>
    </source>
</evidence>
<dbReference type="Pfam" id="PF02207">
    <property type="entry name" value="zf-UBR"/>
    <property type="match status" value="1"/>
</dbReference>
<comment type="similarity">
    <text evidence="7 9">Belongs to the E3 ubiquitin-protein ligase UBR1-like family.</text>
</comment>
<dbReference type="InterPro" id="IPR003126">
    <property type="entry name" value="Znf_UBR"/>
</dbReference>
<evidence type="ECO:0000256" key="6">
    <source>
        <dbReference type="ARBA" id="ARBA00022833"/>
    </source>
</evidence>
<evidence type="ECO:0000256" key="1">
    <source>
        <dbReference type="ARBA" id="ARBA00000900"/>
    </source>
</evidence>
<dbReference type="PANTHER" id="PTHR21497">
    <property type="entry name" value="UBIQUITIN LIGASE E3 ALPHA-RELATED"/>
    <property type="match status" value="1"/>
</dbReference>
<dbReference type="Proteomes" id="UP001217089">
    <property type="component" value="Unassembled WGS sequence"/>
</dbReference>
<keyword evidence="2 9" id="KW-0808">Transferase</keyword>
<dbReference type="PROSITE" id="PS51157">
    <property type="entry name" value="ZF_UBR"/>
    <property type="match status" value="1"/>
</dbReference>
<name>A0ABQ9FCA1_TEGGR</name>
<dbReference type="Pfam" id="PF18995">
    <property type="entry name" value="PRT6_C"/>
    <property type="match status" value="2"/>
</dbReference>
<sequence>MAAPEVTALLKRGKRSVASFFKAECFRQCGTHRTLQDFLNFLFDPKTKSIDDLDVLDWCRWLIAGGATFDEFGKTVRQYDNAVICGLVWTANFVAYRCRTCGISPCMSLCSECFQAGDHEGHDFNMFRSQAGGACDCGDISVMNKDGFCSRHGPDRHKFHVTPPSDLLTVAEIMMPRILLRLIHYLRDSSKQVLENRDTYQLSLDDAEQFLTFLHSLSDMGAAMRSVLSKALTDTEMYKNLTEGMLRLLRFEPHMCKNLIEDAQSNFHYVVDCGNEAMKDHCYWPIVSDLINLLSHREIAHQFLADNRLITMWIELLSYFQGMNLNQRELCQHVEFEPETYYAAFSAELEIASSPMWSLLSHCREKPNPLQLTFHLPLHRYLATFMYQAIQHQDVTFKDIGASQEMLKTILLHLLQMQVCVSEIYNGMWVRNGLQIKGQAMTYIQCHFCYSMIDADLYLMQAILESDIFHILKWLSFSSEEEFSTSTYKLEPNQELAMVDAALSFLATILGVRTYLGSIWENDFDPVHVSLRAVYKKDVQSSMDRYTEYVKHTGKYSGNGSPWPPFKPPGNILPVYKDMFQILHCRTMHAFIFRLLNKCVTEPNIPESIIYHTIHLLNLSLTIPQPRDTCRRSVLFFSAAGGPITAAHSGHLPSLPLVSMTTEVPMDTDPYPLVPIHSISSQSSSKPAEMPKYENKGVSTDQSQKVTVQVNESIVSLLVKLHSKLTNKQCSYVPLSVSNRQSNNSLIGDGPHFVAKVLDQICKANIECAKHTEEVYRTLLPKDSPKKKESHDKEERRRKARERQQKLMAQFASQQKAFMEQNQSKDNVDADDDMASASSSEQAKESELQSEDEHDCVICGKSSPPTADNPIGLVVLLQATSALGHRLPNENPLQLPVDVKIRYKPVNCASVSSKHLKTLLEHFEESSVQMSVNIGWEGGVLVQTCGHYLHLDCHNAYKASQMRSGTMTKAMGSVMEDLTNTTYGAYKTYTNSQTSESVLLFVCSVASVEKYHKEVPLMLKDPVSLLIQLVLTLPSTIEKEHYLFLVKALYNVTFVQALITTSCKFTPEEREAWKKKGRMVSFNTLDGMLSHVITRMGCSRLYEDDEMTDKDIPAICQSVWSPHSVDMAVQESCIPFLRIAALLKYHLFSEEFTGMQSLLMTNNIWMPPSLIVLPQHYYKIFQAYSTKTCSVCSSIPKDPAICLVCGHFLCFRQSCCSQQSVYECIHHSVECGAGTGMYLLVNSSIVVVIRGPRATLWGSVYLDEHGEEDRDLKRGKPLFLSAQRYNLLKQQWISHNFDHSCKRWIWHLDRL</sequence>
<feature type="zinc finger region" description="UBR-type" evidence="8">
    <location>
        <begin position="83"/>
        <end position="154"/>
    </location>
</feature>
<dbReference type="SMART" id="SM00396">
    <property type="entry name" value="ZnF_UBR1"/>
    <property type="match status" value="1"/>
</dbReference>
<feature type="compositionally biased region" description="Basic and acidic residues" evidence="10">
    <location>
        <begin position="783"/>
        <end position="805"/>
    </location>
</feature>
<evidence type="ECO:0000256" key="2">
    <source>
        <dbReference type="ARBA" id="ARBA00022679"/>
    </source>
</evidence>
<keyword evidence="13" id="KW-1185">Reference proteome</keyword>
<dbReference type="PANTHER" id="PTHR21497:SF39">
    <property type="entry name" value="E3 UBIQUITIN-PROTEIN LIGASE UBR3"/>
    <property type="match status" value="1"/>
</dbReference>
<dbReference type="Gene3D" id="2.10.110.30">
    <property type="match status" value="1"/>
</dbReference>
<feature type="compositionally biased region" description="Polar residues" evidence="10">
    <location>
        <begin position="811"/>
        <end position="825"/>
    </location>
</feature>
<dbReference type="EMBL" id="JARBDR010000342">
    <property type="protein sequence ID" value="KAJ8313482.1"/>
    <property type="molecule type" value="Genomic_DNA"/>
</dbReference>
<dbReference type="CDD" id="cd19673">
    <property type="entry name" value="UBR-box_UBR3"/>
    <property type="match status" value="1"/>
</dbReference>
<comment type="caution">
    <text evidence="12">The sequence shown here is derived from an EMBL/GenBank/DDBJ whole genome shotgun (WGS) entry which is preliminary data.</text>
</comment>
<feature type="region of interest" description="Disordered" evidence="10">
    <location>
        <begin position="779"/>
        <end position="854"/>
    </location>
</feature>
<evidence type="ECO:0000313" key="12">
    <source>
        <dbReference type="EMBL" id="KAJ8313482.1"/>
    </source>
</evidence>
<keyword evidence="6 9" id="KW-0862">Zinc</keyword>
<organism evidence="12 13">
    <name type="scientific">Tegillarca granosa</name>
    <name type="common">Malaysian cockle</name>
    <name type="synonym">Anadara granosa</name>
    <dbReference type="NCBI Taxonomy" id="220873"/>
    <lineage>
        <taxon>Eukaryota</taxon>
        <taxon>Metazoa</taxon>
        <taxon>Spiralia</taxon>
        <taxon>Lophotrochozoa</taxon>
        <taxon>Mollusca</taxon>
        <taxon>Bivalvia</taxon>
        <taxon>Autobranchia</taxon>
        <taxon>Pteriomorphia</taxon>
        <taxon>Arcoida</taxon>
        <taxon>Arcoidea</taxon>
        <taxon>Arcidae</taxon>
        <taxon>Tegillarca</taxon>
    </lineage>
</organism>
<evidence type="ECO:0000256" key="7">
    <source>
        <dbReference type="ARBA" id="ARBA00046341"/>
    </source>
</evidence>